<dbReference type="Proteomes" id="UP000653480">
    <property type="component" value="Unassembled WGS sequence"/>
</dbReference>
<dbReference type="OrthoDB" id="9803641at2"/>
<reference evidence="3" key="1">
    <citation type="journal article" date="2014" name="Int. J. Syst. Evol. Microbiol.">
        <title>Complete genome sequence of Corynebacterium casei LMG S-19264T (=DSM 44701T), isolated from a smear-ripened cheese.</title>
        <authorList>
            <consortium name="US DOE Joint Genome Institute (JGI-PGF)"/>
            <person name="Walter F."/>
            <person name="Albersmeier A."/>
            <person name="Kalinowski J."/>
            <person name="Ruckert C."/>
        </authorList>
    </citation>
    <scope>NUCLEOTIDE SEQUENCE</scope>
    <source>
        <strain evidence="3">CGMCC 4.7138</strain>
    </source>
</reference>
<dbReference type="SUPFAM" id="SSF48452">
    <property type="entry name" value="TPR-like"/>
    <property type="match status" value="1"/>
</dbReference>
<evidence type="ECO:0000313" key="3">
    <source>
        <dbReference type="EMBL" id="GGO10619.1"/>
    </source>
</evidence>
<accession>A0A8H9GYE4</accession>
<organism evidence="3 4">
    <name type="scientific">Microbispora bryophytorum</name>
    <dbReference type="NCBI Taxonomy" id="1460882"/>
    <lineage>
        <taxon>Bacteria</taxon>
        <taxon>Bacillati</taxon>
        <taxon>Actinomycetota</taxon>
        <taxon>Actinomycetes</taxon>
        <taxon>Streptosporangiales</taxon>
        <taxon>Streptosporangiaceae</taxon>
        <taxon>Microbispora</taxon>
    </lineage>
</organism>
<evidence type="ECO:0000259" key="2">
    <source>
        <dbReference type="Pfam" id="PF13676"/>
    </source>
</evidence>
<keyword evidence="4" id="KW-1185">Reference proteome</keyword>
<dbReference type="InterPro" id="IPR019734">
    <property type="entry name" value="TPR_rpt"/>
</dbReference>
<sequence length="459" mass="50415">MNAADGSGKPVIFISHTEVDKAIADAVNEAIDTLLGAGAVSVVYSTSRELGGGVKFGENWFQWIAQQVRNATVTLVLLTPASVQKPWVLWEAGAVYGAALAEPQARLRTVRPIAFQIGMNDVPSPLASSHAHIARGDDSSDVRLLLNEFIEQFSSDPASTIRAAQNVERVVTRWLDAVAEALRTAPLTPAEPIVNEWCERLDALATGDRASEVRQVHEWLLVAFGQKGGGDERPIDIRLHRRLAQLYMATKRYREAAEQFEMARRLSPRDLFILRSLGQAYVAGRNYKDANAIIRSIEELAPSAFVDNVECAALKGRWFRDQGRILEAEGIYAAAFAVNPESYYLADLLGMSQLQLGRIQEAADVYRQVIVIIDRLAERNMWVNATAATASIVSGDLAGAEKCLRAVKFYNPTGAEIQSIMQGLQRLQQPLQITPQQMAAWGAILRDGNPQLIELAPSE</sequence>
<reference evidence="3" key="2">
    <citation type="submission" date="2020-09" db="EMBL/GenBank/DDBJ databases">
        <authorList>
            <person name="Sun Q."/>
            <person name="Zhou Y."/>
        </authorList>
    </citation>
    <scope>NUCLEOTIDE SEQUENCE</scope>
    <source>
        <strain evidence="3">CGMCC 4.7138</strain>
    </source>
</reference>
<proteinExistence type="predicted"/>
<evidence type="ECO:0000256" key="1">
    <source>
        <dbReference type="PROSITE-ProRule" id="PRU00339"/>
    </source>
</evidence>
<gene>
    <name evidence="3" type="ORF">GCM10011574_27360</name>
</gene>
<dbReference type="PROSITE" id="PS50005">
    <property type="entry name" value="TPR"/>
    <property type="match status" value="1"/>
</dbReference>
<protein>
    <recommendedName>
        <fullName evidence="2">TIR domain-containing protein</fullName>
    </recommendedName>
</protein>
<dbReference type="Gene3D" id="3.40.50.10140">
    <property type="entry name" value="Toll/interleukin-1 receptor homology (TIR) domain"/>
    <property type="match status" value="1"/>
</dbReference>
<dbReference type="GO" id="GO:0007165">
    <property type="term" value="P:signal transduction"/>
    <property type="evidence" value="ECO:0007669"/>
    <property type="project" value="InterPro"/>
</dbReference>
<dbReference type="Gene3D" id="1.25.40.10">
    <property type="entry name" value="Tetratricopeptide repeat domain"/>
    <property type="match status" value="1"/>
</dbReference>
<keyword evidence="1" id="KW-0802">TPR repeat</keyword>
<evidence type="ECO:0000313" key="4">
    <source>
        <dbReference type="Proteomes" id="UP000653480"/>
    </source>
</evidence>
<dbReference type="AlphaFoldDB" id="A0A8H9GYE4"/>
<dbReference type="EMBL" id="BMMN01000004">
    <property type="protein sequence ID" value="GGO10619.1"/>
    <property type="molecule type" value="Genomic_DNA"/>
</dbReference>
<dbReference type="InterPro" id="IPR000157">
    <property type="entry name" value="TIR_dom"/>
</dbReference>
<comment type="caution">
    <text evidence="3">The sequence shown here is derived from an EMBL/GenBank/DDBJ whole genome shotgun (WGS) entry which is preliminary data.</text>
</comment>
<dbReference type="SMART" id="SM00028">
    <property type="entry name" value="TPR"/>
    <property type="match status" value="3"/>
</dbReference>
<dbReference type="SUPFAM" id="SSF52200">
    <property type="entry name" value="Toll/Interleukin receptor TIR domain"/>
    <property type="match status" value="1"/>
</dbReference>
<dbReference type="InterPro" id="IPR035897">
    <property type="entry name" value="Toll_tir_struct_dom_sf"/>
</dbReference>
<feature type="domain" description="TIR" evidence="2">
    <location>
        <begin position="12"/>
        <end position="130"/>
    </location>
</feature>
<name>A0A8H9GYE4_9ACTN</name>
<dbReference type="RefSeq" id="WP_142568303.1">
    <property type="nucleotide sequence ID" value="NZ_BMMN01000004.1"/>
</dbReference>
<dbReference type="InterPro" id="IPR011990">
    <property type="entry name" value="TPR-like_helical_dom_sf"/>
</dbReference>
<dbReference type="Pfam" id="PF13676">
    <property type="entry name" value="TIR_2"/>
    <property type="match status" value="1"/>
</dbReference>
<feature type="repeat" description="TPR" evidence="1">
    <location>
        <begin position="237"/>
        <end position="270"/>
    </location>
</feature>